<dbReference type="AlphaFoldDB" id="A0A1V6PL68"/>
<evidence type="ECO:0000313" key="1">
    <source>
        <dbReference type="EMBL" id="OQD77744.1"/>
    </source>
</evidence>
<organism evidence="1 2">
    <name type="scientific">Penicillium decumbens</name>
    <dbReference type="NCBI Taxonomy" id="69771"/>
    <lineage>
        <taxon>Eukaryota</taxon>
        <taxon>Fungi</taxon>
        <taxon>Dikarya</taxon>
        <taxon>Ascomycota</taxon>
        <taxon>Pezizomycotina</taxon>
        <taxon>Eurotiomycetes</taxon>
        <taxon>Eurotiomycetidae</taxon>
        <taxon>Eurotiales</taxon>
        <taxon>Aspergillaceae</taxon>
        <taxon>Penicillium</taxon>
    </lineage>
</organism>
<dbReference type="Proteomes" id="UP000191522">
    <property type="component" value="Unassembled WGS sequence"/>
</dbReference>
<proteinExistence type="predicted"/>
<protein>
    <submittedName>
        <fullName evidence="1">Uncharacterized protein</fullName>
    </submittedName>
</protein>
<dbReference type="OMA" id="IAFRFHK"/>
<gene>
    <name evidence="1" type="ORF">PENDEC_c002G03942</name>
</gene>
<dbReference type="STRING" id="69771.A0A1V6PL68"/>
<reference evidence="2" key="1">
    <citation type="journal article" date="2017" name="Nat. Microbiol.">
        <title>Global analysis of biosynthetic gene clusters reveals vast potential of secondary metabolite production in Penicillium species.</title>
        <authorList>
            <person name="Nielsen J.C."/>
            <person name="Grijseels S."/>
            <person name="Prigent S."/>
            <person name="Ji B."/>
            <person name="Dainat J."/>
            <person name="Nielsen K.F."/>
            <person name="Frisvad J.C."/>
            <person name="Workman M."/>
            <person name="Nielsen J."/>
        </authorList>
    </citation>
    <scope>NUCLEOTIDE SEQUENCE [LARGE SCALE GENOMIC DNA]</scope>
    <source>
        <strain evidence="2">IBT 11843</strain>
    </source>
</reference>
<name>A0A1V6PL68_PENDC</name>
<sequence>MPPKQAKPDPRSCTILFKKHKTTVLLLLQSHESITSAKEKLLQALKSRQIRDINGDAIPDDPAEIELGVPVDRSDLEKGWIGLTMDVPGEEDGAKKNGGRKNASDTLQAAGIQDGHSVAFRFRKISAADDELDTDMDLNDPGWDVVIPSFDDEEEA</sequence>
<evidence type="ECO:0000313" key="2">
    <source>
        <dbReference type="Proteomes" id="UP000191522"/>
    </source>
</evidence>
<dbReference type="OrthoDB" id="5376498at2759"/>
<keyword evidence="2" id="KW-1185">Reference proteome</keyword>
<comment type="caution">
    <text evidence="1">The sequence shown here is derived from an EMBL/GenBank/DDBJ whole genome shotgun (WGS) entry which is preliminary data.</text>
</comment>
<accession>A0A1V6PL68</accession>
<dbReference type="EMBL" id="MDYL01000002">
    <property type="protein sequence ID" value="OQD77744.1"/>
    <property type="molecule type" value="Genomic_DNA"/>
</dbReference>